<protein>
    <recommendedName>
        <fullName evidence="4">GLPGLI family protein</fullName>
    </recommendedName>
</protein>
<organism evidence="2 3">
    <name type="scientific">Mucilaginibacter gossypiicola</name>
    <dbReference type="NCBI Taxonomy" id="551995"/>
    <lineage>
        <taxon>Bacteria</taxon>
        <taxon>Pseudomonadati</taxon>
        <taxon>Bacteroidota</taxon>
        <taxon>Sphingobacteriia</taxon>
        <taxon>Sphingobacteriales</taxon>
        <taxon>Sphingobacteriaceae</taxon>
        <taxon>Mucilaginibacter</taxon>
    </lineage>
</organism>
<sequence>MIKKLLLLILLFVRPIAGLPQQTTKIYFIQKLTSKNSFAYSDTARFKSAGAEVYQSIRGKKIDSLFIKADELLQWRDSVSFSLAVPNNFFSVGSMISISPFLYLGSKTKGGISGYLQEKEQSIVQIKVKIKSDPSGAEVYLIPKLYWERNHQLAKYNLQALNPYRVNQGLTPVTTIVQEYVYITVFAYKKKFVISQFEPNHLNPMDSIYRKLN</sequence>
<evidence type="ECO:0000256" key="1">
    <source>
        <dbReference type="SAM" id="SignalP"/>
    </source>
</evidence>
<name>A0A1H8Q5L6_9SPHI</name>
<feature type="signal peptide" evidence="1">
    <location>
        <begin position="1"/>
        <end position="19"/>
    </location>
</feature>
<keyword evidence="3" id="KW-1185">Reference proteome</keyword>
<reference evidence="3" key="1">
    <citation type="submission" date="2016-10" db="EMBL/GenBank/DDBJ databases">
        <authorList>
            <person name="Varghese N."/>
            <person name="Submissions S."/>
        </authorList>
    </citation>
    <scope>NUCLEOTIDE SEQUENCE [LARGE SCALE GENOMIC DNA]</scope>
    <source>
        <strain evidence="3">Gh-48</strain>
    </source>
</reference>
<proteinExistence type="predicted"/>
<dbReference type="Proteomes" id="UP000198942">
    <property type="component" value="Unassembled WGS sequence"/>
</dbReference>
<dbReference type="EMBL" id="FOCL01000008">
    <property type="protein sequence ID" value="SEO49043.1"/>
    <property type="molecule type" value="Genomic_DNA"/>
</dbReference>
<evidence type="ECO:0000313" key="2">
    <source>
        <dbReference type="EMBL" id="SEO49043.1"/>
    </source>
</evidence>
<evidence type="ECO:0008006" key="4">
    <source>
        <dbReference type="Google" id="ProtNLM"/>
    </source>
</evidence>
<dbReference type="AlphaFoldDB" id="A0A1H8Q5L6"/>
<evidence type="ECO:0000313" key="3">
    <source>
        <dbReference type="Proteomes" id="UP000198942"/>
    </source>
</evidence>
<feature type="chain" id="PRO_5011537064" description="GLPGLI family protein" evidence="1">
    <location>
        <begin position="20"/>
        <end position="213"/>
    </location>
</feature>
<keyword evidence="1" id="KW-0732">Signal</keyword>
<dbReference type="STRING" id="551995.SAMN05192574_108272"/>
<dbReference type="OrthoDB" id="9853442at2"/>
<gene>
    <name evidence="2" type="ORF">SAMN05192574_108272</name>
</gene>
<dbReference type="RefSeq" id="WP_091215921.1">
    <property type="nucleotide sequence ID" value="NZ_FOCL01000008.1"/>
</dbReference>
<accession>A0A1H8Q5L6</accession>